<feature type="domain" description="CcmH/CycL/Ccl2/NrfF N-terminal" evidence="7">
    <location>
        <begin position="8"/>
        <end position="150"/>
    </location>
</feature>
<dbReference type="InterPro" id="IPR051263">
    <property type="entry name" value="C-type_cytochrome_biogenesis"/>
</dbReference>
<evidence type="ECO:0000313" key="8">
    <source>
        <dbReference type="EMBL" id="ADN74519.1"/>
    </source>
</evidence>
<keyword evidence="6" id="KW-0812">Transmembrane</keyword>
<dbReference type="InterPro" id="IPR038297">
    <property type="entry name" value="CcmH/CycL/NrfF/Ccl2_sf"/>
</dbReference>
<dbReference type="GO" id="GO:0046872">
    <property type="term" value="F:metal ion binding"/>
    <property type="evidence" value="ECO:0007669"/>
    <property type="project" value="UniProtKB-KW"/>
</dbReference>
<dbReference type="Gene3D" id="1.10.8.640">
    <property type="entry name" value="Cytochrome C biogenesis protein"/>
    <property type="match status" value="1"/>
</dbReference>
<dbReference type="GO" id="GO:0005886">
    <property type="term" value="C:plasma membrane"/>
    <property type="evidence" value="ECO:0007669"/>
    <property type="project" value="TreeGrafter"/>
</dbReference>
<evidence type="ECO:0000256" key="1">
    <source>
        <dbReference type="ARBA" id="ARBA00010342"/>
    </source>
</evidence>
<feature type="transmembrane region" description="Helical" evidence="6">
    <location>
        <begin position="104"/>
        <end position="125"/>
    </location>
</feature>
<reference evidence="8 9" key="1">
    <citation type="journal article" date="2010" name="Stand. Genomic Sci.">
        <title>Complete genome sequence of Ferrimonas balearica type strain (PAT).</title>
        <authorList>
            <person name="Nolan M."/>
            <person name="Sikorski J."/>
            <person name="Davenport K."/>
            <person name="Lucas S."/>
            <person name="Glavina Del Rio T."/>
            <person name="Tice H."/>
            <person name="Cheng J."/>
            <person name="Goodwin L."/>
            <person name="Pitluck S."/>
            <person name="Liolios K."/>
            <person name="Ivanova N."/>
            <person name="Mavromatis K."/>
            <person name="Ovchinnikova G."/>
            <person name="Pati A."/>
            <person name="Chen A."/>
            <person name="Palaniappan K."/>
            <person name="Land M."/>
            <person name="Hauser L."/>
            <person name="Chang Y."/>
            <person name="Jeffries C."/>
            <person name="Tapia R."/>
            <person name="Brettin T."/>
            <person name="Detter J."/>
            <person name="Han C."/>
            <person name="Yasawong M."/>
            <person name="Rohde M."/>
            <person name="Tindall B."/>
            <person name="Goker M."/>
            <person name="Woyke T."/>
            <person name="Bristow J."/>
            <person name="Eisen J."/>
            <person name="Markowitz V."/>
            <person name="Hugenholtz P."/>
            <person name="Kyrpides N."/>
            <person name="Klenk H."/>
            <person name="Lapidus A."/>
        </authorList>
    </citation>
    <scope>NUCLEOTIDE SEQUENCE [LARGE SCALE GENOMIC DNA]</scope>
    <source>
        <strain evidence="9">DSM 9799 / CCM 4581 / KCTC 23876 / PAT</strain>
    </source>
</reference>
<dbReference type="AlphaFoldDB" id="E1SMG4"/>
<feature type="signal peptide" evidence="6">
    <location>
        <begin position="1"/>
        <end position="19"/>
    </location>
</feature>
<comment type="function">
    <text evidence="6">Possible subunit of a heme lyase.</text>
</comment>
<dbReference type="eggNOG" id="COG3088">
    <property type="taxonomic scope" value="Bacteria"/>
</dbReference>
<dbReference type="FunFam" id="1.10.8.640:FF:000001">
    <property type="entry name" value="Cytochrome c-type biogenesis protein"/>
    <property type="match status" value="1"/>
</dbReference>
<keyword evidence="9" id="KW-1185">Reference proteome</keyword>
<keyword evidence="2 6" id="KW-0349">Heme</keyword>
<keyword evidence="6" id="KW-1133">Transmembrane helix</keyword>
<dbReference type="CDD" id="cd16378">
    <property type="entry name" value="CcmH_N"/>
    <property type="match status" value="1"/>
</dbReference>
<evidence type="ECO:0000256" key="4">
    <source>
        <dbReference type="ARBA" id="ARBA00022729"/>
    </source>
</evidence>
<comment type="similarity">
    <text evidence="1 6">Belongs to the CcmH/CycL/Ccl2/NrfF family.</text>
</comment>
<dbReference type="RefSeq" id="WP_013343825.1">
    <property type="nucleotide sequence ID" value="NC_014541.1"/>
</dbReference>
<dbReference type="InterPro" id="IPR005616">
    <property type="entry name" value="CcmH/CycL/Ccl2/NrfF_N"/>
</dbReference>
<dbReference type="EMBL" id="CP002209">
    <property type="protein sequence ID" value="ADN74519.1"/>
    <property type="molecule type" value="Genomic_DNA"/>
</dbReference>
<dbReference type="PANTHER" id="PTHR47870:SF2">
    <property type="entry name" value="FORMATE-DEPENDENT NITRITE REDUCTASE COMPLEX SUBUNIT NRFF"/>
    <property type="match status" value="1"/>
</dbReference>
<gene>
    <name evidence="8" type="ordered locus">Fbal_0305</name>
</gene>
<dbReference type="STRING" id="550540.Fbal_0305"/>
<organism evidence="8 9">
    <name type="scientific">Ferrimonas balearica (strain DSM 9799 / CCM 4581 / KCTC 23876 / PAT)</name>
    <dbReference type="NCBI Taxonomy" id="550540"/>
    <lineage>
        <taxon>Bacteria</taxon>
        <taxon>Pseudomonadati</taxon>
        <taxon>Pseudomonadota</taxon>
        <taxon>Gammaproteobacteria</taxon>
        <taxon>Alteromonadales</taxon>
        <taxon>Ferrimonadaceae</taxon>
        <taxon>Ferrimonas</taxon>
    </lineage>
</organism>
<feature type="chain" id="PRO_5011019345" description="Cytochrome c-type biogenesis protein" evidence="6">
    <location>
        <begin position="20"/>
        <end position="156"/>
    </location>
</feature>
<protein>
    <recommendedName>
        <fullName evidence="6">Cytochrome c-type biogenesis protein</fullName>
    </recommendedName>
</protein>
<evidence type="ECO:0000313" key="9">
    <source>
        <dbReference type="Proteomes" id="UP000006683"/>
    </source>
</evidence>
<evidence type="ECO:0000256" key="5">
    <source>
        <dbReference type="ARBA" id="ARBA00023004"/>
    </source>
</evidence>
<keyword evidence="4 6" id="KW-0732">Signal</keyword>
<dbReference type="GeneID" id="67180551"/>
<dbReference type="OrthoDB" id="9804975at2"/>
<dbReference type="Proteomes" id="UP000006683">
    <property type="component" value="Chromosome"/>
</dbReference>
<dbReference type="GO" id="GO:0017004">
    <property type="term" value="P:cytochrome complex assembly"/>
    <property type="evidence" value="ECO:0007669"/>
    <property type="project" value="UniProtKB-ARBA"/>
</dbReference>
<evidence type="ECO:0000256" key="3">
    <source>
        <dbReference type="ARBA" id="ARBA00022723"/>
    </source>
</evidence>
<dbReference type="PANTHER" id="PTHR47870">
    <property type="entry name" value="CYTOCHROME C-TYPE BIOGENESIS PROTEIN CCMH"/>
    <property type="match status" value="1"/>
</dbReference>
<dbReference type="HOGENOM" id="CLU_107187_0_0_6"/>
<name>E1SMG4_FERBD</name>
<evidence type="ECO:0000256" key="2">
    <source>
        <dbReference type="ARBA" id="ARBA00022617"/>
    </source>
</evidence>
<keyword evidence="3 6" id="KW-0479">Metal-binding</keyword>
<keyword evidence="6" id="KW-0472">Membrane</keyword>
<keyword evidence="5 6" id="KW-0408">Iron</keyword>
<dbReference type="KEGG" id="fbl:Fbal_0305"/>
<dbReference type="Pfam" id="PF03918">
    <property type="entry name" value="CcmH"/>
    <property type="match status" value="1"/>
</dbReference>
<evidence type="ECO:0000256" key="6">
    <source>
        <dbReference type="RuleBase" id="RU364112"/>
    </source>
</evidence>
<proteinExistence type="inferred from homology"/>
<sequence length="156" mass="17586">MKRLFQLVAIMLFAGAVHATPIDTYEFKNDANRERGVKLAAELRCPQCQNQNLHDSNSPIAKDMRLQVYEMVDQGKSNDEIVGYFTQRYGDFVRYKPAFDARTYVLWLGPVAFFVVGGLALFAFVRSQRQQSGGTVEVSADDEAKLAKLLDQDKNA</sequence>
<accession>E1SMG4</accession>
<evidence type="ECO:0000259" key="7">
    <source>
        <dbReference type="Pfam" id="PF03918"/>
    </source>
</evidence>